<proteinExistence type="predicted"/>
<gene>
    <name evidence="1" type="ORF">ACFODO_21675</name>
    <name evidence="2" type="ORF">C9E89_007920</name>
</gene>
<dbReference type="GO" id="GO:0002143">
    <property type="term" value="P:tRNA wobble position uridine thiolation"/>
    <property type="evidence" value="ECO:0007669"/>
    <property type="project" value="InterPro"/>
</dbReference>
<dbReference type="OrthoDB" id="6710413at2"/>
<reference evidence="2 3" key="2">
    <citation type="submission" date="2018-08" db="EMBL/GenBank/DDBJ databases">
        <title>The draft genome of Acinetobacter sichuanensis strain WCHAc060041.</title>
        <authorList>
            <person name="Qin J."/>
            <person name="Feng Y."/>
            <person name="Zong Z."/>
        </authorList>
    </citation>
    <scope>NUCLEOTIDE SEQUENCE [LARGE SCALE GENOMIC DNA]</scope>
    <source>
        <strain evidence="2 3">WCHAc060041</strain>
    </source>
</reference>
<comment type="caution">
    <text evidence="2">The sequence shown here is derived from an EMBL/GenBank/DDBJ whole genome shotgun (WGS) entry which is preliminary data.</text>
</comment>
<evidence type="ECO:0000313" key="2">
    <source>
        <dbReference type="EMBL" id="RFC84121.1"/>
    </source>
</evidence>
<evidence type="ECO:0000313" key="3">
    <source>
        <dbReference type="Proteomes" id="UP000240957"/>
    </source>
</evidence>
<dbReference type="Proteomes" id="UP000240957">
    <property type="component" value="Unassembled WGS sequence"/>
</dbReference>
<dbReference type="InterPro" id="IPR007215">
    <property type="entry name" value="Sulphur_relay_TusB/DsrH"/>
</dbReference>
<evidence type="ECO:0000313" key="4">
    <source>
        <dbReference type="Proteomes" id="UP001595455"/>
    </source>
</evidence>
<keyword evidence="4" id="KW-1185">Reference proteome</keyword>
<name>A0A371YRM9_9GAMM</name>
<dbReference type="Pfam" id="PF04077">
    <property type="entry name" value="DsrH"/>
    <property type="match status" value="1"/>
</dbReference>
<dbReference type="EMBL" id="JBHRSF010000157">
    <property type="protein sequence ID" value="MFC2997811.1"/>
    <property type="molecule type" value="Genomic_DNA"/>
</dbReference>
<evidence type="ECO:0000313" key="1">
    <source>
        <dbReference type="EMBL" id="MFC2997811.1"/>
    </source>
</evidence>
<dbReference type="Proteomes" id="UP001595455">
    <property type="component" value="Unassembled WGS sequence"/>
</dbReference>
<dbReference type="InterPro" id="IPR027396">
    <property type="entry name" value="DsrEFH-like"/>
</dbReference>
<reference evidence="1" key="4">
    <citation type="submission" date="2024-09" db="EMBL/GenBank/DDBJ databases">
        <authorList>
            <person name="Sun Q."/>
            <person name="Mori K."/>
        </authorList>
    </citation>
    <scope>NUCLEOTIDE SEQUENCE</scope>
    <source>
        <strain evidence="1">KCTC 62575</strain>
    </source>
</reference>
<dbReference type="SUPFAM" id="SSF75169">
    <property type="entry name" value="DsrEFH-like"/>
    <property type="match status" value="1"/>
</dbReference>
<dbReference type="GO" id="GO:0005737">
    <property type="term" value="C:cytoplasm"/>
    <property type="evidence" value="ECO:0007669"/>
    <property type="project" value="InterPro"/>
</dbReference>
<dbReference type="AlphaFoldDB" id="A0A371YRM9"/>
<dbReference type="EMBL" id="PYIX02000009">
    <property type="protein sequence ID" value="RFC84121.1"/>
    <property type="molecule type" value="Genomic_DNA"/>
</dbReference>
<protein>
    <submittedName>
        <fullName evidence="1">DsrH/TusB family sulfur metabolism protein</fullName>
    </submittedName>
</protein>
<dbReference type="RefSeq" id="WP_107007702.1">
    <property type="nucleotide sequence ID" value="NZ_JBHRSF010000157.1"/>
</dbReference>
<reference evidence="4" key="3">
    <citation type="journal article" date="2019" name="Int. J. Syst. Evol. Microbiol.">
        <title>The Global Catalogue of Microorganisms (GCM) 10K type strain sequencing project: providing services to taxonomists for standard genome sequencing and annotation.</title>
        <authorList>
            <consortium name="The Broad Institute Genomics Platform"/>
            <consortium name="The Broad Institute Genome Sequencing Center for Infectious Disease"/>
            <person name="Wu L."/>
            <person name="Ma J."/>
        </authorList>
    </citation>
    <scope>NUCLEOTIDE SEQUENCE [LARGE SCALE GENOMIC DNA]</scope>
    <source>
        <strain evidence="4">KCTC 62575</strain>
    </source>
</reference>
<dbReference type="Gene3D" id="3.40.1260.10">
    <property type="entry name" value="DsrEFH-like"/>
    <property type="match status" value="1"/>
</dbReference>
<accession>A0A371YRM9</accession>
<sequence length="94" mass="10731">MSEPTLFLMQSEFAKTSAHIEQFKMMSTAQDVLVLMGDAVLFADDERLSDDCQIYILASDLDLWVADLPKYIKVLSYAEFADLILDFKRCISLK</sequence>
<reference evidence="1" key="1">
    <citation type="journal article" date="2014" name="Int. J. Syst. Evol. Microbiol.">
        <title>Complete genome of a new Firmicutes species belonging to the dominant human colonic microbiota ('Ruminococcus bicirculans') reveals two chromosomes and a selective capacity to utilize plant glucans.</title>
        <authorList>
            <consortium name="NISC Comparative Sequencing Program"/>
            <person name="Wegmann U."/>
            <person name="Louis P."/>
            <person name="Goesmann A."/>
            <person name="Henrissat B."/>
            <person name="Duncan S.H."/>
            <person name="Flint H.J."/>
        </authorList>
    </citation>
    <scope>NUCLEOTIDE SEQUENCE</scope>
    <source>
        <strain evidence="1">KCTC 62575</strain>
    </source>
</reference>
<organism evidence="2 3">
    <name type="scientific">Acinetobacter sichuanensis</name>
    <dbReference type="NCBI Taxonomy" id="2136183"/>
    <lineage>
        <taxon>Bacteria</taxon>
        <taxon>Pseudomonadati</taxon>
        <taxon>Pseudomonadota</taxon>
        <taxon>Gammaproteobacteria</taxon>
        <taxon>Moraxellales</taxon>
        <taxon>Moraxellaceae</taxon>
        <taxon>Acinetobacter</taxon>
    </lineage>
</organism>